<sequence>MDYSNKDKAPWNWYKEDDYGLQRSSNFDISQELWNQVPRNEDLPIVLDDETTPVKACGDFAYNVNNGESNDIQKEEVECSETCSQAKRRRMLQFNNQNGNHSLTDEHMSSAYLELNGTGDSNMDIFPEVSQWLSDVSDSASAPNYEDLQSAERWLADCFKDIDMQICPVNPNFSVANNVHADVTGLSNLTPPPVEQNVVQHQTPRKVVFKGRKSIMQTPTKLASTVAYPFAFIKPCSVHGDVTLNEINKRIQSPPPSKSKQIKEDPIVYPKSAFSGKPVVGKTKIRTEGGKGSITIMRTRG</sequence>
<accession>A0AAV1APH5</accession>
<organism evidence="1 2">
    <name type="scientific">Vicia faba</name>
    <name type="common">Broad bean</name>
    <name type="synonym">Faba vulgaris</name>
    <dbReference type="NCBI Taxonomy" id="3906"/>
    <lineage>
        <taxon>Eukaryota</taxon>
        <taxon>Viridiplantae</taxon>
        <taxon>Streptophyta</taxon>
        <taxon>Embryophyta</taxon>
        <taxon>Tracheophyta</taxon>
        <taxon>Spermatophyta</taxon>
        <taxon>Magnoliopsida</taxon>
        <taxon>eudicotyledons</taxon>
        <taxon>Gunneridae</taxon>
        <taxon>Pentapetalae</taxon>
        <taxon>rosids</taxon>
        <taxon>fabids</taxon>
        <taxon>Fabales</taxon>
        <taxon>Fabaceae</taxon>
        <taxon>Papilionoideae</taxon>
        <taxon>50 kb inversion clade</taxon>
        <taxon>NPAAA clade</taxon>
        <taxon>Hologalegina</taxon>
        <taxon>IRL clade</taxon>
        <taxon>Fabeae</taxon>
        <taxon>Vicia</taxon>
    </lineage>
</organism>
<evidence type="ECO:0008006" key="3">
    <source>
        <dbReference type="Google" id="ProtNLM"/>
    </source>
</evidence>
<dbReference type="GO" id="GO:0007140">
    <property type="term" value="P:male meiotic nuclear division"/>
    <property type="evidence" value="ECO:0007669"/>
    <property type="project" value="InterPro"/>
</dbReference>
<protein>
    <recommendedName>
        <fullName evidence="3">Protein XRI1</fullName>
    </recommendedName>
</protein>
<dbReference type="Proteomes" id="UP001157006">
    <property type="component" value="Chromosome 5"/>
</dbReference>
<dbReference type="InterPro" id="IPR039933">
    <property type="entry name" value="XRI1"/>
</dbReference>
<name>A0AAV1APH5_VICFA</name>
<reference evidence="1 2" key="1">
    <citation type="submission" date="2023-01" db="EMBL/GenBank/DDBJ databases">
        <authorList>
            <person name="Kreplak J."/>
        </authorList>
    </citation>
    <scope>NUCLEOTIDE SEQUENCE [LARGE SCALE GENOMIC DNA]</scope>
</reference>
<keyword evidence="2" id="KW-1185">Reference proteome</keyword>
<dbReference type="GO" id="GO:0007143">
    <property type="term" value="P:female meiotic nuclear division"/>
    <property type="evidence" value="ECO:0007669"/>
    <property type="project" value="InterPro"/>
</dbReference>
<proteinExistence type="predicted"/>
<dbReference type="PANTHER" id="PTHR33385">
    <property type="entry name" value="PROTEIN XRI1"/>
    <property type="match status" value="1"/>
</dbReference>
<gene>
    <name evidence="1" type="ORF">VFH_V024560</name>
</gene>
<dbReference type="AlphaFoldDB" id="A0AAV1APH5"/>
<dbReference type="EMBL" id="OX451740">
    <property type="protein sequence ID" value="CAI8612232.1"/>
    <property type="molecule type" value="Genomic_DNA"/>
</dbReference>
<evidence type="ECO:0000313" key="2">
    <source>
        <dbReference type="Proteomes" id="UP001157006"/>
    </source>
</evidence>
<evidence type="ECO:0000313" key="1">
    <source>
        <dbReference type="EMBL" id="CAI8612232.1"/>
    </source>
</evidence>
<dbReference type="PANTHER" id="PTHR33385:SF4">
    <property type="entry name" value="PROTEIN XRI1"/>
    <property type="match status" value="1"/>
</dbReference>